<dbReference type="EMBL" id="FQWD01000009">
    <property type="protein sequence ID" value="SHH36709.1"/>
    <property type="molecule type" value="Genomic_DNA"/>
</dbReference>
<keyword evidence="3" id="KW-0547">Nucleotide-binding</keyword>
<evidence type="ECO:0000313" key="8">
    <source>
        <dbReference type="Proteomes" id="UP000184520"/>
    </source>
</evidence>
<dbReference type="GO" id="GO:0005829">
    <property type="term" value="C:cytosol"/>
    <property type="evidence" value="ECO:0007669"/>
    <property type="project" value="TreeGrafter"/>
</dbReference>
<evidence type="ECO:0000256" key="4">
    <source>
        <dbReference type="ARBA" id="ARBA00022840"/>
    </source>
</evidence>
<keyword evidence="4" id="KW-0067">ATP-binding</keyword>
<keyword evidence="2" id="KW-0436">Ligase</keyword>
<evidence type="ECO:0000313" key="7">
    <source>
        <dbReference type="EMBL" id="SHH36709.1"/>
    </source>
</evidence>
<dbReference type="STRING" id="634436.SAMN05216361_4400"/>
<dbReference type="InterPro" id="IPR004525">
    <property type="entry name" value="EpmA"/>
</dbReference>
<organism evidence="7 8">
    <name type="scientific">Marisediminitalea aggregata</name>
    <dbReference type="NCBI Taxonomy" id="634436"/>
    <lineage>
        <taxon>Bacteria</taxon>
        <taxon>Pseudomonadati</taxon>
        <taxon>Pseudomonadota</taxon>
        <taxon>Gammaproteobacteria</taxon>
        <taxon>Alteromonadales</taxon>
        <taxon>Alteromonadaceae</taxon>
        <taxon>Marisediminitalea</taxon>
    </lineage>
</organism>
<dbReference type="GO" id="GO:0006430">
    <property type="term" value="P:lysyl-tRNA aminoacylation"/>
    <property type="evidence" value="ECO:0007669"/>
    <property type="project" value="InterPro"/>
</dbReference>
<evidence type="ECO:0000256" key="2">
    <source>
        <dbReference type="ARBA" id="ARBA00022598"/>
    </source>
</evidence>
<dbReference type="Gene3D" id="3.30.930.10">
    <property type="entry name" value="Bira Bifunctional Protein, Domain 2"/>
    <property type="match status" value="1"/>
</dbReference>
<dbReference type="RefSeq" id="WP_073325316.1">
    <property type="nucleotide sequence ID" value="NZ_FQWD01000009.1"/>
</dbReference>
<dbReference type="NCBIfam" id="NF006828">
    <property type="entry name" value="PRK09350.1"/>
    <property type="match status" value="1"/>
</dbReference>
<keyword evidence="7" id="KW-0030">Aminoacyl-tRNA synthetase</keyword>
<dbReference type="GO" id="GO:0004824">
    <property type="term" value="F:lysine-tRNA ligase activity"/>
    <property type="evidence" value="ECO:0007669"/>
    <property type="project" value="InterPro"/>
</dbReference>
<dbReference type="GO" id="GO:0000049">
    <property type="term" value="F:tRNA binding"/>
    <property type="evidence" value="ECO:0007669"/>
    <property type="project" value="TreeGrafter"/>
</dbReference>
<name>A0A1M5SE12_9ALTE</name>
<dbReference type="GO" id="GO:0005524">
    <property type="term" value="F:ATP binding"/>
    <property type="evidence" value="ECO:0007669"/>
    <property type="project" value="UniProtKB-KW"/>
</dbReference>
<dbReference type="InterPro" id="IPR006195">
    <property type="entry name" value="aa-tRNA-synth_II"/>
</dbReference>
<accession>A0A1M5SE12</accession>
<dbReference type="NCBIfam" id="TIGR00462">
    <property type="entry name" value="genX"/>
    <property type="match status" value="1"/>
</dbReference>
<feature type="domain" description="Aminoacyl-transfer RNA synthetases class-II family profile" evidence="6">
    <location>
        <begin position="18"/>
        <end position="320"/>
    </location>
</feature>
<dbReference type="PROSITE" id="PS50862">
    <property type="entry name" value="AA_TRNA_LIGASE_II"/>
    <property type="match status" value="1"/>
</dbReference>
<comment type="subunit">
    <text evidence="1">Homodimer.</text>
</comment>
<dbReference type="InterPro" id="IPR004364">
    <property type="entry name" value="Aa-tRNA-synt_II"/>
</dbReference>
<protein>
    <submittedName>
        <fullName evidence="7">Lysyl-tRNA synthetase, class 2</fullName>
    </submittedName>
</protein>
<dbReference type="AlphaFoldDB" id="A0A1M5SE12"/>
<dbReference type="Pfam" id="PF00152">
    <property type="entry name" value="tRNA-synt_2"/>
    <property type="match status" value="1"/>
</dbReference>
<dbReference type="PANTHER" id="PTHR42918:SF6">
    <property type="entry name" value="ELONGATION FACTOR P--(R)-BETA-LYSINE LIGASE"/>
    <property type="match status" value="1"/>
</dbReference>
<dbReference type="Proteomes" id="UP000184520">
    <property type="component" value="Unassembled WGS sequence"/>
</dbReference>
<dbReference type="PANTHER" id="PTHR42918">
    <property type="entry name" value="LYSYL-TRNA SYNTHETASE"/>
    <property type="match status" value="1"/>
</dbReference>
<gene>
    <name evidence="7" type="ORF">SAMN05216361_4400</name>
</gene>
<evidence type="ECO:0000256" key="3">
    <source>
        <dbReference type="ARBA" id="ARBA00022741"/>
    </source>
</evidence>
<sequence length="324" mass="36957">MSKPAWHPTASLQALKARAELYQQIRQFFASRNVLEVDTPTLSHGTVTDVHLDAFSCEFNHSSSGKPETLYLQTSPEFALKRLLSAYKTCIYQLGKAYRHEGQGRWHNPEFTMLEWYRVGFDHHTLMQEVSDLFKAVLDVPDTETLSYQQVFLQYLSLDPLTAKTAEIAAVFNRCNIDLSDDYPIDRDGMLQLLFSYEIEPKIGQQMPCFIYGYPASQAALAQLNEQDPRTADRFEVYYKGAELANGFHELQNAEEQRKRFEQDNRLRNTFRLPSKPIDEHFLAALESGLPACAGVALGVDRLLMIKLDAQHIEDVLAFPVARA</sequence>
<keyword evidence="8" id="KW-1185">Reference proteome</keyword>
<evidence type="ECO:0000256" key="5">
    <source>
        <dbReference type="ARBA" id="ARBA00052794"/>
    </source>
</evidence>
<proteinExistence type="predicted"/>
<comment type="catalytic activity">
    <reaction evidence="5">
        <text>D-beta-lysine + L-lysyl-[protein] + ATP = N(6)-((3R)-3,6-diaminohexanoyl)-L-lysyl-[protein] + AMP + diphosphate + H(+)</text>
        <dbReference type="Rhea" id="RHEA:83435"/>
        <dbReference type="Rhea" id="RHEA-COMP:9752"/>
        <dbReference type="Rhea" id="RHEA-COMP:20131"/>
        <dbReference type="ChEBI" id="CHEBI:15378"/>
        <dbReference type="ChEBI" id="CHEBI:29969"/>
        <dbReference type="ChEBI" id="CHEBI:30616"/>
        <dbReference type="ChEBI" id="CHEBI:33019"/>
        <dbReference type="ChEBI" id="CHEBI:84138"/>
        <dbReference type="ChEBI" id="CHEBI:156053"/>
        <dbReference type="ChEBI" id="CHEBI:456215"/>
    </reaction>
    <physiologicalReaction direction="left-to-right" evidence="5">
        <dbReference type="Rhea" id="RHEA:83436"/>
    </physiologicalReaction>
</comment>
<dbReference type="SUPFAM" id="SSF55681">
    <property type="entry name" value="Class II aaRS and biotin synthetases"/>
    <property type="match status" value="1"/>
</dbReference>
<dbReference type="InterPro" id="IPR045864">
    <property type="entry name" value="aa-tRNA-synth_II/BPL/LPL"/>
</dbReference>
<evidence type="ECO:0000259" key="6">
    <source>
        <dbReference type="PROSITE" id="PS50862"/>
    </source>
</evidence>
<dbReference type="FunFam" id="3.30.930.10:FF:000017">
    <property type="entry name" value="Elongation factor P--(R)-beta-lysine ligase"/>
    <property type="match status" value="1"/>
</dbReference>
<dbReference type="OrthoDB" id="9802326at2"/>
<evidence type="ECO:0000256" key="1">
    <source>
        <dbReference type="ARBA" id="ARBA00011738"/>
    </source>
</evidence>
<reference evidence="8" key="1">
    <citation type="submission" date="2016-11" db="EMBL/GenBank/DDBJ databases">
        <authorList>
            <person name="Varghese N."/>
            <person name="Submissions S."/>
        </authorList>
    </citation>
    <scope>NUCLEOTIDE SEQUENCE [LARGE SCALE GENOMIC DNA]</scope>
    <source>
        <strain evidence="8">CGMCC 1.8995</strain>
    </source>
</reference>